<feature type="transmembrane region" description="Helical" evidence="6">
    <location>
        <begin position="261"/>
        <end position="283"/>
    </location>
</feature>
<comment type="subcellular location">
    <subcellularLocation>
        <location evidence="1 6">Membrane</location>
        <topology evidence="1 6">Multi-pass membrane protein</topology>
    </subcellularLocation>
</comment>
<dbReference type="AlphaFoldDB" id="A0A1W0X475"/>
<dbReference type="EMBL" id="MTYJ01000018">
    <property type="protein sequence ID" value="OQV22347.1"/>
    <property type="molecule type" value="Genomic_DNA"/>
</dbReference>
<gene>
    <name evidence="7" type="ORF">BV898_03844</name>
</gene>
<keyword evidence="3 6" id="KW-0812">Transmembrane</keyword>
<dbReference type="PANTHER" id="PTHR19282">
    <property type="entry name" value="TETRASPANIN"/>
    <property type="match status" value="1"/>
</dbReference>
<keyword evidence="5 6" id="KW-0472">Membrane</keyword>
<name>A0A1W0X475_HYPEX</name>
<evidence type="ECO:0000256" key="2">
    <source>
        <dbReference type="ARBA" id="ARBA00006840"/>
    </source>
</evidence>
<evidence type="ECO:0000256" key="4">
    <source>
        <dbReference type="ARBA" id="ARBA00022989"/>
    </source>
</evidence>
<evidence type="ECO:0000256" key="3">
    <source>
        <dbReference type="ARBA" id="ARBA00022692"/>
    </source>
</evidence>
<reference evidence="8" key="1">
    <citation type="submission" date="2017-01" db="EMBL/GenBank/DDBJ databases">
        <title>Comparative genomics of anhydrobiosis in the tardigrade Hypsibius dujardini.</title>
        <authorList>
            <person name="Yoshida Y."/>
            <person name="Koutsovoulos G."/>
            <person name="Laetsch D."/>
            <person name="Stevens L."/>
            <person name="Kumar S."/>
            <person name="Horikawa D."/>
            <person name="Ishino K."/>
            <person name="Komine S."/>
            <person name="Tomita M."/>
            <person name="Blaxter M."/>
            <person name="Arakawa K."/>
        </authorList>
    </citation>
    <scope>NUCLEOTIDE SEQUENCE [LARGE SCALE GENOMIC DNA]</scope>
    <source>
        <strain evidence="8">Z151</strain>
    </source>
</reference>
<feature type="transmembrane region" description="Helical" evidence="6">
    <location>
        <begin position="103"/>
        <end position="127"/>
    </location>
</feature>
<dbReference type="Pfam" id="PF00335">
    <property type="entry name" value="Tetraspanin"/>
    <property type="match status" value="1"/>
</dbReference>
<evidence type="ECO:0000256" key="1">
    <source>
        <dbReference type="ARBA" id="ARBA00004141"/>
    </source>
</evidence>
<comment type="similarity">
    <text evidence="2 6">Belongs to the tetraspanin (TM4SF) family.</text>
</comment>
<organism evidence="7 8">
    <name type="scientific">Hypsibius exemplaris</name>
    <name type="common">Freshwater tardigrade</name>
    <dbReference type="NCBI Taxonomy" id="2072580"/>
    <lineage>
        <taxon>Eukaryota</taxon>
        <taxon>Metazoa</taxon>
        <taxon>Ecdysozoa</taxon>
        <taxon>Tardigrada</taxon>
        <taxon>Eutardigrada</taxon>
        <taxon>Parachela</taxon>
        <taxon>Hypsibioidea</taxon>
        <taxon>Hypsibiidae</taxon>
        <taxon>Hypsibius</taxon>
    </lineage>
</organism>
<evidence type="ECO:0000256" key="5">
    <source>
        <dbReference type="ARBA" id="ARBA00023136"/>
    </source>
</evidence>
<keyword evidence="4 6" id="KW-1133">Transmembrane helix</keyword>
<dbReference type="PROSITE" id="PS00421">
    <property type="entry name" value="TM4_1"/>
    <property type="match status" value="1"/>
</dbReference>
<dbReference type="PIRSF" id="PIRSF002419">
    <property type="entry name" value="Tetraspanin"/>
    <property type="match status" value="1"/>
</dbReference>
<keyword evidence="8" id="KW-1185">Reference proteome</keyword>
<sequence length="296" mass="32356">MEIGGPRCAKYTLYFVNILIIVLALVTLAVGIWMSTDVSGMVTAVNANIDPRGESIASVEDILQNGVTKVQSVANVLTISGVFALLIGFLGIWAAYRESRFLLITYTIVLIIIVLMEMSAGIAWSVYKPKLLTGFTNQFNAALPYYDFVATAVDSNKHIAVSPRQLQSNATASSTVLINVIQTWVGCCGSENGYQDFARSPLYWSKSHHMAPVFCCKLTNTRQLSLKDPDCGHNRTADNSYMNVGCTEKVTAWVYHNAGTIAGSAIGIGIINILGIVAAIYDYRCLSREYKERLLT</sequence>
<dbReference type="InterPro" id="IPR018503">
    <property type="entry name" value="Tetraspanin_CS"/>
</dbReference>
<accession>A0A1W0X475</accession>
<feature type="transmembrane region" description="Helical" evidence="6">
    <location>
        <begin position="12"/>
        <end position="34"/>
    </location>
</feature>
<dbReference type="InterPro" id="IPR018499">
    <property type="entry name" value="Tetraspanin/Peripherin"/>
</dbReference>
<dbReference type="Proteomes" id="UP000192578">
    <property type="component" value="Unassembled WGS sequence"/>
</dbReference>
<dbReference type="PRINTS" id="PR00259">
    <property type="entry name" value="TMFOUR"/>
</dbReference>
<proteinExistence type="inferred from homology"/>
<feature type="transmembrane region" description="Helical" evidence="6">
    <location>
        <begin position="73"/>
        <end position="96"/>
    </location>
</feature>
<dbReference type="Gene3D" id="1.10.1450.10">
    <property type="entry name" value="Tetraspanin"/>
    <property type="match status" value="1"/>
</dbReference>
<dbReference type="OrthoDB" id="6134317at2759"/>
<dbReference type="InterPro" id="IPR008952">
    <property type="entry name" value="Tetraspanin_EC2_sf"/>
</dbReference>
<comment type="caution">
    <text evidence="7">The sequence shown here is derived from an EMBL/GenBank/DDBJ whole genome shotgun (WGS) entry which is preliminary data.</text>
</comment>
<protein>
    <recommendedName>
        <fullName evidence="6">Tetraspanin</fullName>
    </recommendedName>
</protein>
<dbReference type="PANTHER" id="PTHR19282:SF544">
    <property type="entry name" value="TETRASPANIN"/>
    <property type="match status" value="1"/>
</dbReference>
<dbReference type="GO" id="GO:0005886">
    <property type="term" value="C:plasma membrane"/>
    <property type="evidence" value="ECO:0007669"/>
    <property type="project" value="TreeGrafter"/>
</dbReference>
<evidence type="ECO:0000313" key="8">
    <source>
        <dbReference type="Proteomes" id="UP000192578"/>
    </source>
</evidence>
<dbReference type="InterPro" id="IPR000301">
    <property type="entry name" value="Tetraspanin_animals"/>
</dbReference>
<dbReference type="SUPFAM" id="SSF48652">
    <property type="entry name" value="Tetraspanin"/>
    <property type="match status" value="1"/>
</dbReference>
<evidence type="ECO:0000313" key="7">
    <source>
        <dbReference type="EMBL" id="OQV22347.1"/>
    </source>
</evidence>
<evidence type="ECO:0000256" key="6">
    <source>
        <dbReference type="RuleBase" id="RU361218"/>
    </source>
</evidence>